<dbReference type="PANTHER" id="PTHR10696">
    <property type="entry name" value="GAMMA-BUTYROBETAINE HYDROXYLASE-RELATED"/>
    <property type="match status" value="1"/>
</dbReference>
<evidence type="ECO:0000313" key="4">
    <source>
        <dbReference type="EMBL" id="KTD36717.1"/>
    </source>
</evidence>
<dbReference type="InterPro" id="IPR042098">
    <property type="entry name" value="TauD-like_sf"/>
</dbReference>
<dbReference type="RefSeq" id="WP_058504686.1">
    <property type="nucleotide sequence ID" value="NZ_CAAAIF010000006.1"/>
</dbReference>
<dbReference type="Pfam" id="PF02668">
    <property type="entry name" value="TauD"/>
    <property type="match status" value="1"/>
</dbReference>
<evidence type="ECO:0000256" key="2">
    <source>
        <dbReference type="ARBA" id="ARBA00023002"/>
    </source>
</evidence>
<evidence type="ECO:0000313" key="5">
    <source>
        <dbReference type="Proteomes" id="UP000054725"/>
    </source>
</evidence>
<dbReference type="EMBL" id="LNYO01000013">
    <property type="protein sequence ID" value="KTD36717.1"/>
    <property type="molecule type" value="Genomic_DNA"/>
</dbReference>
<sequence>MDDKYPEVLTRFLRNEERLVLSQEQEMPLIIEAKKRRDASFLQDFLAQHTASILEDLAQYGAILLRGFDIKSEGIFEQTVLSLKNFRGISDVFMSEEGRVLVNDRNYVFHTNAVYKTGGTLYLGGFHSENYYSTDVPTYISFCCLKPSTRGGETGLINTEKVYQFLNEDLKAKLEKKSFFVSKWLFSEIAERYQLSTKEIEKLCERFNLPIIGEANNRFILLYKPSVFENPRTQKKALQINFFELMLLNEELRKCFMKDYQGKQWFWHRFVWQLSPIVLKIIERIYIAFASFFHSPKEALQIFLTRLKTIKASRRLPVFNNTRVGSCFNEQDIQEVAQLMRNYYCSCLWQKGDILLIDNRKVVHAGMPGAGPRLIRAMICNPLQMNYSENAPGLFVCNENADKTIGSYAARG</sequence>
<dbReference type="SUPFAM" id="SSF51197">
    <property type="entry name" value="Clavaminate synthase-like"/>
    <property type="match status" value="1"/>
</dbReference>
<protein>
    <submittedName>
        <fullName evidence="4">Regulatory protein, SyrP-like protein</fullName>
    </submittedName>
</protein>
<dbReference type="STRING" id="45070.Lnau_1701"/>
<feature type="domain" description="TauD/TfdA-like" evidence="3">
    <location>
        <begin position="42"/>
        <end position="241"/>
    </location>
</feature>
<reference evidence="4 5" key="1">
    <citation type="submission" date="2015-11" db="EMBL/GenBank/DDBJ databases">
        <title>Genomic analysis of 38 Legionella species identifies large and diverse effector repertoires.</title>
        <authorList>
            <person name="Burstein D."/>
            <person name="Amaro F."/>
            <person name="Zusman T."/>
            <person name="Lifshitz Z."/>
            <person name="Cohen O."/>
            <person name="Gilbert J.A."/>
            <person name="Pupko T."/>
            <person name="Shuman H.A."/>
            <person name="Segal G."/>
        </authorList>
    </citation>
    <scope>NUCLEOTIDE SEQUENCE [LARGE SCALE GENOMIC DNA]</scope>
    <source>
        <strain evidence="4 5">ATCC 49506</strain>
    </source>
</reference>
<dbReference type="Gene3D" id="3.60.130.10">
    <property type="entry name" value="Clavaminate synthase-like"/>
    <property type="match status" value="1"/>
</dbReference>
<gene>
    <name evidence="4" type="ORF">Lnau_1701</name>
</gene>
<keyword evidence="5" id="KW-1185">Reference proteome</keyword>
<dbReference type="GO" id="GO:0016706">
    <property type="term" value="F:2-oxoglutarate-dependent dioxygenase activity"/>
    <property type="evidence" value="ECO:0007669"/>
    <property type="project" value="UniProtKB-ARBA"/>
</dbReference>
<proteinExistence type="predicted"/>
<dbReference type="PANTHER" id="PTHR10696:SF21">
    <property type="entry name" value="TAUD_TFDA-LIKE DOMAIN-CONTAINING PROTEIN"/>
    <property type="match status" value="1"/>
</dbReference>
<dbReference type="PATRIC" id="fig|45070.6.peg.1782"/>
<dbReference type="OrthoDB" id="9769888at2"/>
<comment type="caution">
    <text evidence="4">The sequence shown here is derived from an EMBL/GenBank/DDBJ whole genome shotgun (WGS) entry which is preliminary data.</text>
</comment>
<name>A0A0W0WWL2_9GAMM</name>
<dbReference type="InterPro" id="IPR003819">
    <property type="entry name" value="TauD/TfdA-like"/>
</dbReference>
<accession>A0A0W0WWL2</accession>
<dbReference type="Proteomes" id="UP000054725">
    <property type="component" value="Unassembled WGS sequence"/>
</dbReference>
<comment type="cofactor">
    <cofactor evidence="1">
        <name>Fe(2+)</name>
        <dbReference type="ChEBI" id="CHEBI:29033"/>
    </cofactor>
</comment>
<evidence type="ECO:0000256" key="1">
    <source>
        <dbReference type="ARBA" id="ARBA00001954"/>
    </source>
</evidence>
<dbReference type="InterPro" id="IPR050411">
    <property type="entry name" value="AlphaKG_dependent_hydroxylases"/>
</dbReference>
<organism evidence="4 5">
    <name type="scientific">Legionella nautarum</name>
    <dbReference type="NCBI Taxonomy" id="45070"/>
    <lineage>
        <taxon>Bacteria</taxon>
        <taxon>Pseudomonadati</taxon>
        <taxon>Pseudomonadota</taxon>
        <taxon>Gammaproteobacteria</taxon>
        <taxon>Legionellales</taxon>
        <taxon>Legionellaceae</taxon>
        <taxon>Legionella</taxon>
    </lineage>
</organism>
<evidence type="ECO:0000259" key="3">
    <source>
        <dbReference type="Pfam" id="PF02668"/>
    </source>
</evidence>
<dbReference type="AlphaFoldDB" id="A0A0W0WWL2"/>
<keyword evidence="2" id="KW-0560">Oxidoreductase</keyword>